<evidence type="ECO:0000256" key="1">
    <source>
        <dbReference type="ARBA" id="ARBA00022596"/>
    </source>
</evidence>
<reference evidence="4" key="1">
    <citation type="submission" date="2016-10" db="EMBL/GenBank/DDBJ databases">
        <authorList>
            <person name="Varghese N."/>
            <person name="Submissions S."/>
        </authorList>
    </citation>
    <scope>NUCLEOTIDE SEQUENCE [LARGE SCALE GENOMIC DNA]</scope>
    <source>
        <strain evidence="4">DSM 9990</strain>
    </source>
</reference>
<comment type="similarity">
    <text evidence="2">Belongs to the LarC family.</text>
</comment>
<organism evidence="3 4">
    <name type="scientific">Thermodesulforhabdus norvegica</name>
    <dbReference type="NCBI Taxonomy" id="39841"/>
    <lineage>
        <taxon>Bacteria</taxon>
        <taxon>Pseudomonadati</taxon>
        <taxon>Thermodesulfobacteriota</taxon>
        <taxon>Syntrophobacteria</taxon>
        <taxon>Syntrophobacterales</taxon>
        <taxon>Thermodesulforhabdaceae</taxon>
        <taxon>Thermodesulforhabdus</taxon>
    </lineage>
</organism>
<sequence length="378" mass="42175">MLLGAVVDAGVEASELFARVEEVTGPEVFDWRVTREKRGYLWGTRVIVEARSRAFRSYGHIREFVEKSLLEEKHKRVVLAVFEKLAAAEAKIHNLNIEDVHFHELGSVDTVVDVIGTVLGMDLLGITSLYASPLPMGRGFISSHHGLLPGPAPATLEVLKGVPVYGTVKERELVTPTGASLLAVLCRGFGEIPPMRIDRIGYGVGTHEDDHPPNLLRLLVGIETAERLCETLVVGETNIDDMNPEFFSHLYEQLFTEGAQDVWIVPSYMKKNRPGWVLSVLCSEALLERIQSVIFRETTSSGMRWQSVRRFSLKRDSSVLETPYGSLRIKVFEVMPGLKKAYPEYADCVDLASRAGVSVREIYEYAMSQVQGVLEEDL</sequence>
<dbReference type="AlphaFoldDB" id="A0A1I4VLC9"/>
<keyword evidence="4" id="KW-1185">Reference proteome</keyword>
<dbReference type="Pfam" id="PF01969">
    <property type="entry name" value="Ni_insertion"/>
    <property type="match status" value="1"/>
</dbReference>
<dbReference type="InterPro" id="IPR002822">
    <property type="entry name" value="Ni_insertion"/>
</dbReference>
<protein>
    <recommendedName>
        <fullName evidence="2">Putative nickel insertion protein</fullName>
    </recommendedName>
</protein>
<dbReference type="STRING" id="39841.SAMN05660836_02348"/>
<dbReference type="NCBIfam" id="TIGR00299">
    <property type="entry name" value="nickel pincer cofactor biosynthesis protein LarC"/>
    <property type="match status" value="1"/>
</dbReference>
<dbReference type="PANTHER" id="PTHR36566:SF1">
    <property type="entry name" value="PYRIDINIUM-3,5-BISTHIOCARBOXYLIC ACID MONONUCLEOTIDE NICKEL INSERTION PROTEIN"/>
    <property type="match status" value="1"/>
</dbReference>
<evidence type="ECO:0000313" key="3">
    <source>
        <dbReference type="EMBL" id="SFN01919.1"/>
    </source>
</evidence>
<dbReference type="Proteomes" id="UP000199611">
    <property type="component" value="Unassembled WGS sequence"/>
</dbReference>
<dbReference type="GO" id="GO:0016829">
    <property type="term" value="F:lyase activity"/>
    <property type="evidence" value="ECO:0007669"/>
    <property type="project" value="UniProtKB-UniRule"/>
</dbReference>
<evidence type="ECO:0000256" key="2">
    <source>
        <dbReference type="HAMAP-Rule" id="MF_01074"/>
    </source>
</evidence>
<name>A0A1I4VLC9_9BACT</name>
<keyword evidence="2" id="KW-0456">Lyase</keyword>
<dbReference type="EMBL" id="FOUU01000010">
    <property type="protein sequence ID" value="SFN01919.1"/>
    <property type="molecule type" value="Genomic_DNA"/>
</dbReference>
<dbReference type="GO" id="GO:0016151">
    <property type="term" value="F:nickel cation binding"/>
    <property type="evidence" value="ECO:0007669"/>
    <property type="project" value="UniProtKB-UniRule"/>
</dbReference>
<keyword evidence="1 2" id="KW-0533">Nickel</keyword>
<gene>
    <name evidence="3" type="ORF">SAMN05660836_02348</name>
</gene>
<dbReference type="HAMAP" id="MF_01074">
    <property type="entry name" value="LarC"/>
    <property type="match status" value="1"/>
</dbReference>
<evidence type="ECO:0000313" key="4">
    <source>
        <dbReference type="Proteomes" id="UP000199611"/>
    </source>
</evidence>
<dbReference type="PANTHER" id="PTHR36566">
    <property type="entry name" value="NICKEL INSERTION PROTEIN-RELATED"/>
    <property type="match status" value="1"/>
</dbReference>
<dbReference type="Gene3D" id="3.30.70.1380">
    <property type="entry name" value="Transcriptional regulatory protein pf0864 domain like"/>
    <property type="match status" value="1"/>
</dbReference>
<accession>A0A1I4VLC9</accession>
<proteinExistence type="inferred from homology"/>